<dbReference type="InterPro" id="IPR029052">
    <property type="entry name" value="Metallo-depent_PP-like"/>
</dbReference>
<dbReference type="RefSeq" id="WP_121377300.1">
    <property type="nucleotide sequence ID" value="NZ_RBLC01000005.1"/>
</dbReference>
<reference evidence="5 6" key="1">
    <citation type="submission" date="2018-10" db="EMBL/GenBank/DDBJ databases">
        <title>Genomic Encyclopedia of Archaeal and Bacterial Type Strains, Phase II (KMG-II): from individual species to whole genera.</title>
        <authorList>
            <person name="Goeker M."/>
        </authorList>
    </citation>
    <scope>NUCLEOTIDE SEQUENCE [LARGE SCALE GENOMIC DNA]</scope>
    <source>
        <strain evidence="5 6">DSM 29537</strain>
    </source>
</reference>
<name>A0A495LZL5_9FLAO</name>
<dbReference type="OrthoDB" id="9809781at2"/>
<feature type="signal peptide" evidence="2">
    <location>
        <begin position="1"/>
        <end position="18"/>
    </location>
</feature>
<dbReference type="GO" id="GO:0046872">
    <property type="term" value="F:metal ion binding"/>
    <property type="evidence" value="ECO:0007669"/>
    <property type="project" value="InterPro"/>
</dbReference>
<dbReference type="Proteomes" id="UP000277579">
    <property type="component" value="Unassembled WGS sequence"/>
</dbReference>
<organism evidence="5 6">
    <name type="scientific">Flavobacterium endophyticum</name>
    <dbReference type="NCBI Taxonomy" id="1540163"/>
    <lineage>
        <taxon>Bacteria</taxon>
        <taxon>Pseudomonadati</taxon>
        <taxon>Bacteroidota</taxon>
        <taxon>Flavobacteriia</taxon>
        <taxon>Flavobacteriales</taxon>
        <taxon>Flavobacteriaceae</taxon>
        <taxon>Flavobacterium</taxon>
    </lineage>
</organism>
<evidence type="ECO:0000313" key="5">
    <source>
        <dbReference type="EMBL" id="RKS19061.1"/>
    </source>
</evidence>
<dbReference type="EMBL" id="RBLC01000005">
    <property type="protein sequence ID" value="RKS19061.1"/>
    <property type="molecule type" value="Genomic_DNA"/>
</dbReference>
<dbReference type="Pfam" id="PF16656">
    <property type="entry name" value="Pur_ac_phosph_N"/>
    <property type="match status" value="1"/>
</dbReference>
<dbReference type="SUPFAM" id="SSF56300">
    <property type="entry name" value="Metallo-dependent phosphatases"/>
    <property type="match status" value="1"/>
</dbReference>
<evidence type="ECO:0000256" key="1">
    <source>
        <dbReference type="ARBA" id="ARBA00022729"/>
    </source>
</evidence>
<dbReference type="InterPro" id="IPR013783">
    <property type="entry name" value="Ig-like_fold"/>
</dbReference>
<dbReference type="Pfam" id="PF00149">
    <property type="entry name" value="Metallophos"/>
    <property type="match status" value="1"/>
</dbReference>
<proteinExistence type="predicted"/>
<dbReference type="Gene3D" id="2.60.40.380">
    <property type="entry name" value="Purple acid phosphatase-like, N-terminal"/>
    <property type="match status" value="1"/>
</dbReference>
<comment type="caution">
    <text evidence="5">The sequence shown here is derived from an EMBL/GenBank/DDBJ whole genome shotgun (WGS) entry which is preliminary data.</text>
</comment>
<dbReference type="AlphaFoldDB" id="A0A495LZL5"/>
<dbReference type="GO" id="GO:0003993">
    <property type="term" value="F:acid phosphatase activity"/>
    <property type="evidence" value="ECO:0007669"/>
    <property type="project" value="InterPro"/>
</dbReference>
<gene>
    <name evidence="5" type="ORF">CLV94_3012</name>
</gene>
<evidence type="ECO:0000259" key="4">
    <source>
        <dbReference type="Pfam" id="PF16656"/>
    </source>
</evidence>
<feature type="chain" id="PRO_5019860690" evidence="2">
    <location>
        <begin position="19"/>
        <end position="913"/>
    </location>
</feature>
<sequence>MKKFYIVLFLLAGWMAKSQTLSPYLQAPTTSSIYVNWKTESNPESIVEYGSTPDALTNSTTGTNRIFTDTGYPSNYFYHNVKLTGLTPNTKYYYRVKTGTNTSQVMSFKTLPLPGQAATADGHLRFLVLGDNQMRNVPRFDTLVAQAKRKIAQKWGIAADPADNIALTVMVGDQVDVGTLDHYENVHFKKNKALSGYLPIQTLVGNHETYGTLAMQAYYDHYVLDEMSYRGISSGTENYYANQVGNVLFIAMDTEHTGIPQLNWLTQVVQAADADPTVDWIVSLGHRPYQAEQYVGDISTWIRNSAMPILVTSQKHILHIGAHHHLYHRGQLKNTPTYQIISGGVAWDQYWGMAAEQDFDDVQKTISNWMYQIIDVDVNNDTFEVESYSIGSAYTWKDNELMDTFHHYKGLDAPTQPTILNDFTANDGDVELPLLISSSAYATTSNQLLNSTEFLIGKTADFEIIEKDIYRDYEDLYGALNGQVDVSRDVNAGVDITKVTIAANEIPNGEYFVKVRHRDRNLNWSPWSAVKSFNVTNSGFANTQIQLDTIAYRPNTPINVSYTDGPGNQRDWIALYKISQTPGASSPSQAWAYVNGQRSGTATFSGLTQPGRYYATFMENDGYTELADRKEFYVGPLVTLASNAQTYTSGSPVTLTFANGPQLANDWIGIYKVGQTPGGPASTQWRYVTTASGSFTFNNLADGYYFAEYFLQDGYNSIGNKVFFQVGNQITQLNINKTIYNLNENIIATWTNAPGIVKDWLGIYHAGDDPNVDELVSFTYFDGLPEGTKVIQDDKLPTEAGDYFIVMFTNDSYNEVSNRISFVVEEALGTGEFSSQNGVKVYPNPIKAGERTYIKSKYPIDQIDMFDMTGNLFYSSKNIDDYNFSIINQSLPTGTYILKIHSNKVYTVKVVVN</sequence>
<evidence type="ECO:0000259" key="3">
    <source>
        <dbReference type="Pfam" id="PF00149"/>
    </source>
</evidence>
<feature type="domain" description="Purple acid phosphatase N-terminal" evidence="4">
    <location>
        <begin position="25"/>
        <end position="110"/>
    </location>
</feature>
<dbReference type="PANTHER" id="PTHR45867:SF3">
    <property type="entry name" value="ACID PHOSPHATASE TYPE 7"/>
    <property type="match status" value="1"/>
</dbReference>
<keyword evidence="6" id="KW-1185">Reference proteome</keyword>
<dbReference type="InterPro" id="IPR004843">
    <property type="entry name" value="Calcineurin-like_PHP"/>
</dbReference>
<keyword evidence="1 2" id="KW-0732">Signal</keyword>
<dbReference type="PANTHER" id="PTHR45867">
    <property type="entry name" value="PURPLE ACID PHOSPHATASE"/>
    <property type="match status" value="1"/>
</dbReference>
<protein>
    <submittedName>
        <fullName evidence="5">Putative secreted protein (Por secretion system target)</fullName>
    </submittedName>
</protein>
<dbReference type="NCBIfam" id="TIGR04183">
    <property type="entry name" value="Por_Secre_tail"/>
    <property type="match status" value="1"/>
</dbReference>
<dbReference type="Gene3D" id="2.60.40.10">
    <property type="entry name" value="Immunoglobulins"/>
    <property type="match status" value="1"/>
</dbReference>
<evidence type="ECO:0000313" key="6">
    <source>
        <dbReference type="Proteomes" id="UP000277579"/>
    </source>
</evidence>
<dbReference type="InterPro" id="IPR015914">
    <property type="entry name" value="PAPs_N"/>
</dbReference>
<evidence type="ECO:0000256" key="2">
    <source>
        <dbReference type="SAM" id="SignalP"/>
    </source>
</evidence>
<dbReference type="InterPro" id="IPR026444">
    <property type="entry name" value="Secre_tail"/>
</dbReference>
<accession>A0A495LZL5</accession>
<feature type="domain" description="Calcineurin-like phosphoesterase" evidence="3">
    <location>
        <begin position="124"/>
        <end position="326"/>
    </location>
</feature>
<dbReference type="Gene3D" id="3.60.21.10">
    <property type="match status" value="1"/>
</dbReference>
<dbReference type="InterPro" id="IPR008963">
    <property type="entry name" value="Purple_acid_Pase-like_N"/>
</dbReference>
<dbReference type="SUPFAM" id="SSF49363">
    <property type="entry name" value="Purple acid phosphatase, N-terminal domain"/>
    <property type="match status" value="1"/>
</dbReference>